<organism evidence="12 13">
    <name type="scientific">Pseudaquabacterium rugosum</name>
    <dbReference type="NCBI Taxonomy" id="2984194"/>
    <lineage>
        <taxon>Bacteria</taxon>
        <taxon>Pseudomonadati</taxon>
        <taxon>Pseudomonadota</taxon>
        <taxon>Betaproteobacteria</taxon>
        <taxon>Burkholderiales</taxon>
        <taxon>Sphaerotilaceae</taxon>
        <taxon>Pseudaquabacterium</taxon>
    </lineage>
</organism>
<evidence type="ECO:0000259" key="11">
    <source>
        <dbReference type="PROSITE" id="PS51779"/>
    </source>
</evidence>
<feature type="region of interest" description="Disordered" evidence="10">
    <location>
        <begin position="277"/>
        <end position="296"/>
    </location>
</feature>
<keyword evidence="4 9" id="KW-0132">Cell division</keyword>
<evidence type="ECO:0000256" key="8">
    <source>
        <dbReference type="ARBA" id="ARBA00023306"/>
    </source>
</evidence>
<dbReference type="RefSeq" id="WP_341373441.1">
    <property type="nucleotide sequence ID" value="NZ_JBBUTF010000005.1"/>
</dbReference>
<keyword evidence="13" id="KW-1185">Reference proteome</keyword>
<evidence type="ECO:0000256" key="7">
    <source>
        <dbReference type="ARBA" id="ARBA00023136"/>
    </source>
</evidence>
<feature type="transmembrane region" description="Helical" evidence="9">
    <location>
        <begin position="26"/>
        <end position="44"/>
    </location>
</feature>
<keyword evidence="7 9" id="KW-0472">Membrane</keyword>
<dbReference type="Proteomes" id="UP001368500">
    <property type="component" value="Unassembled WGS sequence"/>
</dbReference>
<dbReference type="InterPro" id="IPR026579">
    <property type="entry name" value="FtsQ"/>
</dbReference>
<evidence type="ECO:0000313" key="12">
    <source>
        <dbReference type="EMBL" id="MEK8025662.1"/>
    </source>
</evidence>
<dbReference type="Pfam" id="PF08478">
    <property type="entry name" value="POTRA_1"/>
    <property type="match status" value="1"/>
</dbReference>
<evidence type="ECO:0000256" key="9">
    <source>
        <dbReference type="HAMAP-Rule" id="MF_00911"/>
    </source>
</evidence>
<keyword evidence="6 9" id="KW-1133">Transmembrane helix</keyword>
<evidence type="ECO:0000256" key="3">
    <source>
        <dbReference type="ARBA" id="ARBA00022519"/>
    </source>
</evidence>
<gene>
    <name evidence="9" type="primary">ftsQ</name>
    <name evidence="12" type="ORF">AACH11_06790</name>
</gene>
<dbReference type="InterPro" id="IPR013685">
    <property type="entry name" value="POTRA_FtsQ_type"/>
</dbReference>
<evidence type="ECO:0000256" key="6">
    <source>
        <dbReference type="ARBA" id="ARBA00022989"/>
    </source>
</evidence>
<comment type="function">
    <text evidence="9">Essential cell division protein. May link together the upstream cell division proteins, which are predominantly cytoplasmic, with the downstream cell division proteins, which are predominantly periplasmic. May control correct divisome assembly.</text>
</comment>
<dbReference type="PROSITE" id="PS51779">
    <property type="entry name" value="POTRA"/>
    <property type="match status" value="1"/>
</dbReference>
<evidence type="ECO:0000256" key="1">
    <source>
        <dbReference type="ARBA" id="ARBA00004370"/>
    </source>
</evidence>
<protein>
    <recommendedName>
        <fullName evidence="9">Cell division protein FtsQ</fullName>
    </recommendedName>
</protein>
<comment type="caution">
    <text evidence="12">The sequence shown here is derived from an EMBL/GenBank/DDBJ whole genome shotgun (WGS) entry which is preliminary data.</text>
</comment>
<dbReference type="HAMAP" id="MF_00911">
    <property type="entry name" value="FtsQ_subfam"/>
    <property type="match status" value="1"/>
</dbReference>
<keyword evidence="2 9" id="KW-1003">Cell membrane</keyword>
<feature type="compositionally biased region" description="Low complexity" evidence="10">
    <location>
        <begin position="277"/>
        <end position="289"/>
    </location>
</feature>
<dbReference type="Gene3D" id="3.10.20.310">
    <property type="entry name" value="membrane protein fhac"/>
    <property type="match status" value="1"/>
</dbReference>
<dbReference type="PANTHER" id="PTHR35851">
    <property type="entry name" value="CELL DIVISION PROTEIN FTSQ"/>
    <property type="match status" value="1"/>
</dbReference>
<reference evidence="12 13" key="1">
    <citation type="submission" date="2024-04" db="EMBL/GenBank/DDBJ databases">
        <title>Novel species of the genus Ideonella isolated from streams.</title>
        <authorList>
            <person name="Lu H."/>
        </authorList>
    </citation>
    <scope>NUCLEOTIDE SEQUENCE [LARGE SCALE GENOMIC DNA]</scope>
    <source>
        <strain evidence="12 13">BYS139W</strain>
    </source>
</reference>
<dbReference type="PANTHER" id="PTHR35851:SF1">
    <property type="entry name" value="CELL DIVISION PROTEIN FTSQ"/>
    <property type="match status" value="1"/>
</dbReference>
<dbReference type="InterPro" id="IPR045335">
    <property type="entry name" value="FtsQ_C_sf"/>
</dbReference>
<dbReference type="EMBL" id="JBBUTF010000005">
    <property type="protein sequence ID" value="MEK8025662.1"/>
    <property type="molecule type" value="Genomic_DNA"/>
</dbReference>
<evidence type="ECO:0000256" key="10">
    <source>
        <dbReference type="SAM" id="MobiDB-lite"/>
    </source>
</evidence>
<name>A0ABU9B6Z8_9BURK</name>
<sequence>MRRQPPRSSAEPLPGDVRLLQATAQAVSWLAGAALLGVAALWFVRQPMFDLRSVRIDGEVTRNNVATLRAQVAHRLQGNFLTSDLQQVRTAFEDVTWVRQAVVQRVWPGRLVVHLQEHEPAALWLGREGDDSEHMVNRQGEIFEAGDSDADGAALPQLQGPDEHAARMLQMLRTLVPLLAPLNLGDVRRLQLSSHGAWTVVLDGGARIALGRGDDGQVLARTARFAQTLPRVLATYQRPLLSADLRHGDGFALRLQGLGTLAPDQVPPPPRRVAAVPAARPAAPQNPKPRAGRPARQAVYITSVLA</sequence>
<comment type="subunit">
    <text evidence="9">Part of a complex composed of FtsB, FtsL and FtsQ.</text>
</comment>
<dbReference type="InterPro" id="IPR005548">
    <property type="entry name" value="Cell_div_FtsQ/DivIB_C"/>
</dbReference>
<dbReference type="Pfam" id="PF03799">
    <property type="entry name" value="FtsQ_DivIB_C"/>
    <property type="match status" value="1"/>
</dbReference>
<dbReference type="InterPro" id="IPR034746">
    <property type="entry name" value="POTRA"/>
</dbReference>
<proteinExistence type="inferred from homology"/>
<comment type="similarity">
    <text evidence="9">Belongs to the FtsQ/DivIB family. FtsQ subfamily.</text>
</comment>
<evidence type="ECO:0000256" key="5">
    <source>
        <dbReference type="ARBA" id="ARBA00022692"/>
    </source>
</evidence>
<comment type="subcellular location">
    <subcellularLocation>
        <location evidence="9">Cell inner membrane</location>
        <topology evidence="9">Single-pass type II membrane protein</topology>
    </subcellularLocation>
    <subcellularLocation>
        <location evidence="1">Membrane</location>
    </subcellularLocation>
    <text evidence="9">Localizes to the division septum.</text>
</comment>
<evidence type="ECO:0000256" key="2">
    <source>
        <dbReference type="ARBA" id="ARBA00022475"/>
    </source>
</evidence>
<keyword evidence="8 9" id="KW-0131">Cell cycle</keyword>
<keyword evidence="5 9" id="KW-0812">Transmembrane</keyword>
<evidence type="ECO:0000256" key="4">
    <source>
        <dbReference type="ARBA" id="ARBA00022618"/>
    </source>
</evidence>
<accession>A0ABU9B6Z8</accession>
<dbReference type="GO" id="GO:0051301">
    <property type="term" value="P:cell division"/>
    <property type="evidence" value="ECO:0007669"/>
    <property type="project" value="UniProtKB-KW"/>
</dbReference>
<evidence type="ECO:0000313" key="13">
    <source>
        <dbReference type="Proteomes" id="UP001368500"/>
    </source>
</evidence>
<feature type="domain" description="POTRA" evidence="11">
    <location>
        <begin position="49"/>
        <end position="118"/>
    </location>
</feature>
<dbReference type="Gene3D" id="3.40.50.11690">
    <property type="entry name" value="Cell division protein FtsQ/DivIB"/>
    <property type="match status" value="1"/>
</dbReference>
<keyword evidence="3 9" id="KW-0997">Cell inner membrane</keyword>